<evidence type="ECO:0000256" key="3">
    <source>
        <dbReference type="ARBA" id="ARBA00022737"/>
    </source>
</evidence>
<organism evidence="10 11">
    <name type="scientific">Starmerella bacillaris</name>
    <name type="common">Yeast</name>
    <name type="synonym">Candida zemplinina</name>
    <dbReference type="NCBI Taxonomy" id="1247836"/>
    <lineage>
        <taxon>Eukaryota</taxon>
        <taxon>Fungi</taxon>
        <taxon>Dikarya</taxon>
        <taxon>Ascomycota</taxon>
        <taxon>Saccharomycotina</taxon>
        <taxon>Dipodascomycetes</taxon>
        <taxon>Dipodascales</taxon>
        <taxon>Trichomonascaceae</taxon>
        <taxon>Starmerella</taxon>
    </lineage>
</organism>
<dbReference type="InterPro" id="IPR036236">
    <property type="entry name" value="Znf_C2H2_sf"/>
</dbReference>
<evidence type="ECO:0000313" key="11">
    <source>
        <dbReference type="Proteomes" id="UP001362899"/>
    </source>
</evidence>
<comment type="subcellular location">
    <subcellularLocation>
        <location evidence="1">Nucleus</location>
    </subcellularLocation>
</comment>
<evidence type="ECO:0000256" key="4">
    <source>
        <dbReference type="ARBA" id="ARBA00022771"/>
    </source>
</evidence>
<dbReference type="InterPro" id="IPR013087">
    <property type="entry name" value="Znf_C2H2_type"/>
</dbReference>
<sequence length="471" mass="52823">MSSATAEPLIAYEPIPPKSLVVKTNKPRPHICPVCTRGFARLEHLRRHERSHTKEKPYECPVCERKFARRDLLLRHKQKLHAVFTEQSKKENDKAHSPESRSKYSHSRNHVEPAHPVQPIGSRSAPNARIVNVEMNNMQPYEQLQPVAPSPPMQMHLSSPELQSPQLHPNQLQPMHSPVIYPQQSTQPMHPQQLPIGQPQLQQQQQQQQSPPQQQPEYTAPLEIPYQRFPTEASPVQIASSVPALNDIIPLTMEDIEQSQLPSFEGLGDLGDLNLDWGRDLWPATNLRRMSLKNSRSNSFSSFNAKPVPAPAPVQNMVHSIQPFTNVQTSQPNDPVDFNQYSASISSTPSLSSASLVTAESDASSVESLPLPSHLDFESVLRNLNVNEFTDFLPVNDTNPNSKPNNYVAQDPYPNDSWNIGSFVNGTFDAGQFDSIIAPVKAEDTDYLLNLFDTEAEPTHNNSKFPYTQAC</sequence>
<evidence type="ECO:0000259" key="9">
    <source>
        <dbReference type="PROSITE" id="PS50157"/>
    </source>
</evidence>
<evidence type="ECO:0000256" key="5">
    <source>
        <dbReference type="ARBA" id="ARBA00022833"/>
    </source>
</evidence>
<dbReference type="PROSITE" id="PS00028">
    <property type="entry name" value="ZINC_FINGER_C2H2_1"/>
    <property type="match status" value="2"/>
</dbReference>
<keyword evidence="3" id="KW-0677">Repeat</keyword>
<keyword evidence="2" id="KW-0479">Metal-binding</keyword>
<dbReference type="AlphaFoldDB" id="A0AAV5RLV4"/>
<feature type="compositionally biased region" description="Polar residues" evidence="8">
    <location>
        <begin position="156"/>
        <end position="174"/>
    </location>
</feature>
<gene>
    <name evidence="10" type="ORF">DASB73_034620</name>
</gene>
<dbReference type="GO" id="GO:0005634">
    <property type="term" value="C:nucleus"/>
    <property type="evidence" value="ECO:0007669"/>
    <property type="project" value="UniProtKB-SubCell"/>
</dbReference>
<evidence type="ECO:0000256" key="6">
    <source>
        <dbReference type="ARBA" id="ARBA00023242"/>
    </source>
</evidence>
<dbReference type="InterPro" id="IPR051059">
    <property type="entry name" value="VerF-like"/>
</dbReference>
<dbReference type="EMBL" id="BTGC01000008">
    <property type="protein sequence ID" value="GMM52499.1"/>
    <property type="molecule type" value="Genomic_DNA"/>
</dbReference>
<proteinExistence type="predicted"/>
<feature type="domain" description="C2H2-type" evidence="9">
    <location>
        <begin position="58"/>
        <end position="82"/>
    </location>
</feature>
<feature type="region of interest" description="Disordered" evidence="8">
    <location>
        <begin position="143"/>
        <end position="217"/>
    </location>
</feature>
<dbReference type="FunFam" id="3.30.160.60:FF:000065">
    <property type="entry name" value="B-cell CLL/lymphoma 6, member B"/>
    <property type="match status" value="1"/>
</dbReference>
<feature type="compositionally biased region" description="Low complexity" evidence="8">
    <location>
        <begin position="191"/>
        <end position="216"/>
    </location>
</feature>
<feature type="domain" description="C2H2-type" evidence="9">
    <location>
        <begin position="30"/>
        <end position="57"/>
    </location>
</feature>
<name>A0AAV5RLV4_STABA</name>
<comment type="caution">
    <text evidence="10">The sequence shown here is derived from an EMBL/GenBank/DDBJ whole genome shotgun (WGS) entry which is preliminary data.</text>
</comment>
<reference evidence="10 11" key="1">
    <citation type="journal article" date="2023" name="Elife">
        <title>Identification of key yeast species and microbe-microbe interactions impacting larval growth of Drosophila in the wild.</title>
        <authorList>
            <person name="Mure A."/>
            <person name="Sugiura Y."/>
            <person name="Maeda R."/>
            <person name="Honda K."/>
            <person name="Sakurai N."/>
            <person name="Takahashi Y."/>
            <person name="Watada M."/>
            <person name="Katoh T."/>
            <person name="Gotoh A."/>
            <person name="Gotoh Y."/>
            <person name="Taniguchi I."/>
            <person name="Nakamura K."/>
            <person name="Hayashi T."/>
            <person name="Katayama T."/>
            <person name="Uemura T."/>
            <person name="Hattori Y."/>
        </authorList>
    </citation>
    <scope>NUCLEOTIDE SEQUENCE [LARGE SCALE GENOMIC DNA]</scope>
    <source>
        <strain evidence="10 11">SB-73</strain>
    </source>
</reference>
<dbReference type="PANTHER" id="PTHR40626:SF13">
    <property type="entry name" value="RESPIRATION FACTOR 2-RELATED"/>
    <property type="match status" value="1"/>
</dbReference>
<evidence type="ECO:0000256" key="7">
    <source>
        <dbReference type="PROSITE-ProRule" id="PRU00042"/>
    </source>
</evidence>
<dbReference type="GO" id="GO:0000981">
    <property type="term" value="F:DNA-binding transcription factor activity, RNA polymerase II-specific"/>
    <property type="evidence" value="ECO:0007669"/>
    <property type="project" value="InterPro"/>
</dbReference>
<dbReference type="SMART" id="SM00355">
    <property type="entry name" value="ZnF_C2H2"/>
    <property type="match status" value="2"/>
</dbReference>
<protein>
    <submittedName>
        <fullName evidence="10">Rsf2 protein</fullName>
    </submittedName>
</protein>
<evidence type="ECO:0000256" key="8">
    <source>
        <dbReference type="SAM" id="MobiDB-lite"/>
    </source>
</evidence>
<dbReference type="PANTHER" id="PTHR40626">
    <property type="entry name" value="MIP31509P"/>
    <property type="match status" value="1"/>
</dbReference>
<keyword evidence="5" id="KW-0862">Zinc</keyword>
<evidence type="ECO:0000256" key="1">
    <source>
        <dbReference type="ARBA" id="ARBA00004123"/>
    </source>
</evidence>
<keyword evidence="6" id="KW-0539">Nucleus</keyword>
<accession>A0AAV5RLV4</accession>
<keyword evidence="4 7" id="KW-0863">Zinc-finger</keyword>
<dbReference type="GO" id="GO:0008270">
    <property type="term" value="F:zinc ion binding"/>
    <property type="evidence" value="ECO:0007669"/>
    <property type="project" value="UniProtKB-KW"/>
</dbReference>
<evidence type="ECO:0000256" key="2">
    <source>
        <dbReference type="ARBA" id="ARBA00022723"/>
    </source>
</evidence>
<dbReference type="FunFam" id="3.30.160.60:FF:000446">
    <property type="entry name" value="Zinc finger protein"/>
    <property type="match status" value="1"/>
</dbReference>
<feature type="region of interest" description="Disordered" evidence="8">
    <location>
        <begin position="83"/>
        <end position="125"/>
    </location>
</feature>
<dbReference type="Proteomes" id="UP001362899">
    <property type="component" value="Unassembled WGS sequence"/>
</dbReference>
<dbReference type="SUPFAM" id="SSF57667">
    <property type="entry name" value="beta-beta-alpha zinc fingers"/>
    <property type="match status" value="1"/>
</dbReference>
<dbReference type="PROSITE" id="PS50157">
    <property type="entry name" value="ZINC_FINGER_C2H2_2"/>
    <property type="match status" value="2"/>
</dbReference>
<keyword evidence="11" id="KW-1185">Reference proteome</keyword>
<dbReference type="GO" id="GO:0000785">
    <property type="term" value="C:chromatin"/>
    <property type="evidence" value="ECO:0007669"/>
    <property type="project" value="TreeGrafter"/>
</dbReference>
<dbReference type="GO" id="GO:0000978">
    <property type="term" value="F:RNA polymerase II cis-regulatory region sequence-specific DNA binding"/>
    <property type="evidence" value="ECO:0007669"/>
    <property type="project" value="InterPro"/>
</dbReference>
<dbReference type="Gene3D" id="3.30.160.60">
    <property type="entry name" value="Classic Zinc Finger"/>
    <property type="match status" value="2"/>
</dbReference>
<dbReference type="Pfam" id="PF00096">
    <property type="entry name" value="zf-C2H2"/>
    <property type="match status" value="2"/>
</dbReference>
<feature type="compositionally biased region" description="Basic and acidic residues" evidence="8">
    <location>
        <begin position="87"/>
        <end position="102"/>
    </location>
</feature>
<evidence type="ECO:0000313" key="10">
    <source>
        <dbReference type="EMBL" id="GMM52499.1"/>
    </source>
</evidence>